<reference evidence="3" key="1">
    <citation type="submission" date="2016-10" db="EMBL/GenBank/DDBJ databases">
        <authorList>
            <person name="Varghese N."/>
            <person name="Submissions S."/>
        </authorList>
    </citation>
    <scope>NUCLEOTIDE SEQUENCE [LARGE SCALE GENOMIC DNA]</scope>
    <source>
        <strain evidence="3">8N4</strain>
    </source>
</reference>
<dbReference type="AlphaFoldDB" id="A0A1H9N243"/>
<protein>
    <submittedName>
        <fullName evidence="2">Uncharacterized protein</fullName>
    </submittedName>
</protein>
<keyword evidence="1" id="KW-1133">Transmembrane helix</keyword>
<keyword evidence="1" id="KW-0812">Transmembrane</keyword>
<sequence length="60" mass="6916">MSDLGFYLYMVFSTPLIVLFISFITWENAVKALGIKYIIRLEALLVSFALIYACIKHFHA</sequence>
<name>A0A1H9N243_9GAMM</name>
<keyword evidence="1" id="KW-0472">Membrane</keyword>
<feature type="transmembrane region" description="Helical" evidence="1">
    <location>
        <begin position="6"/>
        <end position="26"/>
    </location>
</feature>
<feature type="transmembrane region" description="Helical" evidence="1">
    <location>
        <begin position="38"/>
        <end position="58"/>
    </location>
</feature>
<accession>A0A1H9N243</accession>
<evidence type="ECO:0000313" key="3">
    <source>
        <dbReference type="Proteomes" id="UP000242515"/>
    </source>
</evidence>
<keyword evidence="3" id="KW-1185">Reference proteome</keyword>
<evidence type="ECO:0000256" key="1">
    <source>
        <dbReference type="SAM" id="Phobius"/>
    </source>
</evidence>
<proteinExistence type="predicted"/>
<organism evidence="2 3">
    <name type="scientific">Rosenbergiella nectarea</name>
    <dbReference type="NCBI Taxonomy" id="988801"/>
    <lineage>
        <taxon>Bacteria</taxon>
        <taxon>Pseudomonadati</taxon>
        <taxon>Pseudomonadota</taxon>
        <taxon>Gammaproteobacteria</taxon>
        <taxon>Enterobacterales</taxon>
        <taxon>Erwiniaceae</taxon>
        <taxon>Rosenbergiella</taxon>
    </lineage>
</organism>
<dbReference type="Proteomes" id="UP000242515">
    <property type="component" value="Unassembled WGS sequence"/>
</dbReference>
<gene>
    <name evidence="2" type="ORF">SAMN05216522_12121</name>
</gene>
<dbReference type="RefSeq" id="WP_092678504.1">
    <property type="nucleotide sequence ID" value="NZ_FOGC01000021.1"/>
</dbReference>
<dbReference type="STRING" id="988801.SAMN05216522_12121"/>
<dbReference type="EMBL" id="FOGC01000021">
    <property type="protein sequence ID" value="SER29968.1"/>
    <property type="molecule type" value="Genomic_DNA"/>
</dbReference>
<evidence type="ECO:0000313" key="2">
    <source>
        <dbReference type="EMBL" id="SER29968.1"/>
    </source>
</evidence>